<dbReference type="InterPro" id="IPR000432">
    <property type="entry name" value="DNA_mismatch_repair_MutS_C"/>
</dbReference>
<dbReference type="PANTHER" id="PTHR11361">
    <property type="entry name" value="DNA MISMATCH REPAIR PROTEIN MUTS FAMILY MEMBER"/>
    <property type="match status" value="1"/>
</dbReference>
<evidence type="ECO:0000313" key="5">
    <source>
        <dbReference type="EMBL" id="CAG8777034.1"/>
    </source>
</evidence>
<name>A0ABN7VJ87_GIGMA</name>
<keyword evidence="6" id="KW-1185">Reference proteome</keyword>
<dbReference type="Gene3D" id="3.40.50.300">
    <property type="entry name" value="P-loop containing nucleotide triphosphate hydrolases"/>
    <property type="match status" value="1"/>
</dbReference>
<dbReference type="EMBL" id="CAJVQB010015854">
    <property type="protein sequence ID" value="CAG8777034.1"/>
    <property type="molecule type" value="Genomic_DNA"/>
</dbReference>
<dbReference type="PANTHER" id="PTHR11361:SF34">
    <property type="entry name" value="DNA MISMATCH REPAIR PROTEIN MSH1, MITOCHONDRIAL"/>
    <property type="match status" value="1"/>
</dbReference>
<evidence type="ECO:0000259" key="4">
    <source>
        <dbReference type="PROSITE" id="PS00486"/>
    </source>
</evidence>
<dbReference type="InterPro" id="IPR045076">
    <property type="entry name" value="MutS"/>
</dbReference>
<sequence>IVEEWYLTVQNSRAVDELDIANSFAVLAREQNFVRPILNYSYSHKIVGGRHPVVEAGLHRKDVSLPNMGGKSTYLRQNAIISILAQIGSFVPADYAEIGIVDQILSRVGASDNLYQDQSTFMVEMIETAHILRNATPRSFVIMDEIGRGTAILDGIAISFATLYQLHYINRCRTLFATHFHELPNLMGVNRNSAALKAAQLAGVPPSVLLIAKNTLKYLQEHSKPINLDSYFQSEIEKSINNELTEV</sequence>
<dbReference type="SUPFAM" id="SSF52540">
    <property type="entry name" value="P-loop containing nucleoside triphosphate hydrolases"/>
    <property type="match status" value="1"/>
</dbReference>
<dbReference type="SMART" id="SM00534">
    <property type="entry name" value="MUTSac"/>
    <property type="match status" value="1"/>
</dbReference>
<gene>
    <name evidence="5" type="ORF">GMARGA_LOCUS19213</name>
</gene>
<evidence type="ECO:0000256" key="1">
    <source>
        <dbReference type="ARBA" id="ARBA00022741"/>
    </source>
</evidence>
<protein>
    <submittedName>
        <fullName evidence="5">25060_t:CDS:1</fullName>
    </submittedName>
</protein>
<proteinExistence type="predicted"/>
<keyword evidence="1" id="KW-0547">Nucleotide-binding</keyword>
<keyword evidence="2" id="KW-0067">ATP-binding</keyword>
<organism evidence="5 6">
    <name type="scientific">Gigaspora margarita</name>
    <dbReference type="NCBI Taxonomy" id="4874"/>
    <lineage>
        <taxon>Eukaryota</taxon>
        <taxon>Fungi</taxon>
        <taxon>Fungi incertae sedis</taxon>
        <taxon>Mucoromycota</taxon>
        <taxon>Glomeromycotina</taxon>
        <taxon>Glomeromycetes</taxon>
        <taxon>Diversisporales</taxon>
        <taxon>Gigasporaceae</taxon>
        <taxon>Gigaspora</taxon>
    </lineage>
</organism>
<accession>A0ABN7VJ87</accession>
<dbReference type="InterPro" id="IPR027417">
    <property type="entry name" value="P-loop_NTPase"/>
</dbReference>
<comment type="caution">
    <text evidence="5">The sequence shown here is derived from an EMBL/GenBank/DDBJ whole genome shotgun (WGS) entry which is preliminary data.</text>
</comment>
<evidence type="ECO:0000256" key="3">
    <source>
        <dbReference type="ARBA" id="ARBA00023125"/>
    </source>
</evidence>
<feature type="domain" description="DNA mismatch repair proteins mutS family" evidence="4">
    <location>
        <begin position="139"/>
        <end position="155"/>
    </location>
</feature>
<evidence type="ECO:0000256" key="2">
    <source>
        <dbReference type="ARBA" id="ARBA00022840"/>
    </source>
</evidence>
<dbReference type="Proteomes" id="UP000789901">
    <property type="component" value="Unassembled WGS sequence"/>
</dbReference>
<dbReference type="PROSITE" id="PS00486">
    <property type="entry name" value="DNA_MISMATCH_REPAIR_2"/>
    <property type="match status" value="1"/>
</dbReference>
<keyword evidence="3" id="KW-0238">DNA-binding</keyword>
<evidence type="ECO:0000313" key="6">
    <source>
        <dbReference type="Proteomes" id="UP000789901"/>
    </source>
</evidence>
<feature type="non-terminal residue" evidence="5">
    <location>
        <position position="1"/>
    </location>
</feature>
<dbReference type="Pfam" id="PF00488">
    <property type="entry name" value="MutS_V"/>
    <property type="match status" value="1"/>
</dbReference>
<reference evidence="5 6" key="1">
    <citation type="submission" date="2021-06" db="EMBL/GenBank/DDBJ databases">
        <authorList>
            <person name="Kallberg Y."/>
            <person name="Tangrot J."/>
            <person name="Rosling A."/>
        </authorList>
    </citation>
    <scope>NUCLEOTIDE SEQUENCE [LARGE SCALE GENOMIC DNA]</scope>
    <source>
        <strain evidence="5 6">120-4 pot B 10/14</strain>
    </source>
</reference>